<dbReference type="InterPro" id="IPR011093">
    <property type="entry name" value="TraI_2_C"/>
</dbReference>
<dbReference type="GO" id="GO:0003677">
    <property type="term" value="F:DNA binding"/>
    <property type="evidence" value="ECO:0007669"/>
    <property type="project" value="UniProtKB-KW"/>
</dbReference>
<dbReference type="InterPro" id="IPR036390">
    <property type="entry name" value="WH_DNA-bd_sf"/>
</dbReference>
<reference evidence="3" key="1">
    <citation type="submission" date="2020-06" db="EMBL/GenBank/DDBJ databases">
        <title>REHAB project genomes.</title>
        <authorList>
            <person name="Shaw L.P."/>
        </authorList>
    </citation>
    <scope>NUCLEOTIDE SEQUENCE [LARGE SCALE GENOMIC DNA]</scope>
    <source>
        <strain evidence="3">RHBSTW-00938</strain>
        <plasmid evidence="3">prhbstw-00938_2</plasmid>
    </source>
</reference>
<name>A0AAP9R356_KLEAE</name>
<evidence type="ECO:0000313" key="2">
    <source>
        <dbReference type="EMBL" id="QMR43154.1"/>
    </source>
</evidence>
<geneLocation type="plasmid" evidence="3">
    <name>prhbstw-00938_2</name>
</geneLocation>
<accession>A0AAP9R356</accession>
<keyword evidence="2" id="KW-0614">Plasmid</keyword>
<proteinExistence type="predicted"/>
<protein>
    <submittedName>
        <fullName evidence="2">DNA-binding domain-containing protein</fullName>
    </submittedName>
</protein>
<feature type="domain" description="Putative conjugal transfer nickase/helicase TraI C-terminal" evidence="1">
    <location>
        <begin position="2"/>
        <end position="104"/>
    </location>
</feature>
<dbReference type="Gene3D" id="2.40.10.200">
    <property type="entry name" value="STY4665 C-terminal domain-like"/>
    <property type="match status" value="1"/>
</dbReference>
<organism evidence="2 3">
    <name type="scientific">Klebsiella aerogenes</name>
    <name type="common">Enterobacter aerogenes</name>
    <dbReference type="NCBI Taxonomy" id="548"/>
    <lineage>
        <taxon>Bacteria</taxon>
        <taxon>Pseudomonadati</taxon>
        <taxon>Pseudomonadota</taxon>
        <taxon>Gammaproteobacteria</taxon>
        <taxon>Enterobacterales</taxon>
        <taxon>Enterobacteriaceae</taxon>
        <taxon>Klebsiella/Raoultella group</taxon>
        <taxon>Klebsiella</taxon>
    </lineage>
</organism>
<gene>
    <name evidence="2" type="ORF">HV331_27185</name>
</gene>
<keyword evidence="2" id="KW-0238">DNA-binding</keyword>
<dbReference type="Gene3D" id="1.10.10.10">
    <property type="entry name" value="Winged helix-like DNA-binding domain superfamily/Winged helix DNA-binding domain"/>
    <property type="match status" value="1"/>
</dbReference>
<dbReference type="InterPro" id="IPR036388">
    <property type="entry name" value="WH-like_DNA-bd_sf"/>
</dbReference>
<dbReference type="AlphaFoldDB" id="A0AAP9R356"/>
<evidence type="ECO:0000313" key="3">
    <source>
        <dbReference type="Proteomes" id="UP000514462"/>
    </source>
</evidence>
<dbReference type="SUPFAM" id="SSF46785">
    <property type="entry name" value="Winged helix' DNA-binding domain"/>
    <property type="match status" value="1"/>
</dbReference>
<dbReference type="Proteomes" id="UP000514462">
    <property type="component" value="Plasmid pRHBSTW-00938_2"/>
</dbReference>
<evidence type="ECO:0000259" key="1">
    <source>
        <dbReference type="Pfam" id="PF07515"/>
    </source>
</evidence>
<dbReference type="RefSeq" id="WP_182015532.1">
    <property type="nucleotide sequence ID" value="NZ_CP055905.1"/>
</dbReference>
<dbReference type="EMBL" id="CP055905">
    <property type="protein sequence ID" value="QMR43154.1"/>
    <property type="molecule type" value="Genomic_DNA"/>
</dbReference>
<sequence>MTRKILINDRLARVHMVEGMLFLVSPEIFKLYVQSITGSTGDEWMLAQKAFQKLGLHHRGVNNINIHTCQIRGPRRSSRVKGYLLTSPEPIFGESIPEDNPYLSVLEEGSGTAT</sequence>
<dbReference type="Pfam" id="PF07515">
    <property type="entry name" value="TraI_2_C"/>
    <property type="match status" value="1"/>
</dbReference>